<dbReference type="InterPro" id="IPR051914">
    <property type="entry name" value="FAD-linked_OxidoTrans_Type4"/>
</dbReference>
<dbReference type="Pfam" id="PF01565">
    <property type="entry name" value="FAD_binding_4"/>
    <property type="match status" value="1"/>
</dbReference>
<gene>
    <name evidence="6" type="ORF">J3U88_13920</name>
</gene>
<dbReference type="InterPro" id="IPR016166">
    <property type="entry name" value="FAD-bd_PCMH"/>
</dbReference>
<keyword evidence="2" id="KW-0285">Flavoprotein</keyword>
<evidence type="ECO:0000256" key="4">
    <source>
        <dbReference type="ARBA" id="ARBA00023002"/>
    </source>
</evidence>
<organism evidence="6 7">
    <name type="scientific">Acanthopleuribacter pedis</name>
    <dbReference type="NCBI Taxonomy" id="442870"/>
    <lineage>
        <taxon>Bacteria</taxon>
        <taxon>Pseudomonadati</taxon>
        <taxon>Acidobacteriota</taxon>
        <taxon>Holophagae</taxon>
        <taxon>Acanthopleuribacterales</taxon>
        <taxon>Acanthopleuribacteraceae</taxon>
        <taxon>Acanthopleuribacter</taxon>
    </lineage>
</organism>
<evidence type="ECO:0000256" key="1">
    <source>
        <dbReference type="ARBA" id="ARBA00001974"/>
    </source>
</evidence>
<name>A0A8J7QJV6_9BACT</name>
<dbReference type="Gene3D" id="3.30.465.10">
    <property type="match status" value="1"/>
</dbReference>
<dbReference type="Proteomes" id="UP000664417">
    <property type="component" value="Unassembled WGS sequence"/>
</dbReference>
<proteinExistence type="predicted"/>
<dbReference type="InterPro" id="IPR004113">
    <property type="entry name" value="FAD-bd_oxidored_4_C"/>
</dbReference>
<keyword evidence="4" id="KW-0560">Oxidoreductase</keyword>
<dbReference type="RefSeq" id="WP_207859475.1">
    <property type="nucleotide sequence ID" value="NZ_JAFREP010000013.1"/>
</dbReference>
<dbReference type="EMBL" id="JAFREP010000013">
    <property type="protein sequence ID" value="MBO1319568.1"/>
    <property type="molecule type" value="Genomic_DNA"/>
</dbReference>
<feature type="domain" description="FAD-binding PCMH-type" evidence="5">
    <location>
        <begin position="38"/>
        <end position="216"/>
    </location>
</feature>
<dbReference type="AlphaFoldDB" id="A0A8J7QJV6"/>
<keyword evidence="7" id="KW-1185">Reference proteome</keyword>
<dbReference type="Gene3D" id="3.30.70.2740">
    <property type="match status" value="1"/>
</dbReference>
<dbReference type="InterPro" id="IPR016164">
    <property type="entry name" value="FAD-linked_Oxase-like_C"/>
</dbReference>
<comment type="cofactor">
    <cofactor evidence="1">
        <name>FAD</name>
        <dbReference type="ChEBI" id="CHEBI:57692"/>
    </cofactor>
</comment>
<sequence>MSLEPALRRQLVALLGADWVRDDQVTRFSYRCDGLTLHPSLPAGVVFPGDHDQVVGVVKLLHAAGVSFLPRGAGTGLSGGAVPTTGAVIIELVRLNRIGPVNEIDRTIEVGPGVVNIQVSHAARAHGLYFVPDPSSQKACSVGGNVAENSGGPHTLKYGVTVNHILALDVVLPDGSAHRVGGESWASPGADLLALLIGSEGTLCIVTNIICRLTPLPPAVQTLLAVFNDVQQACEAVSAIIRAGIVPAALEMIDNTVIRAIEQTISAGFPTDAEAVLIIELEDIEAGITDELAAVRRILGQVGTHEIRVAEDEAARARIWRARKEAFGAIGALSPSFYTQDGVIPRGALPRVLARVNQIGRDHGLTIANVFHAGDGNLHPLILYDAHDPDQVAATHEVGRRILELCLAEGGTLSGEHGIGLEKNSLMDRVYSSTTLDHMAEVRAVFNPNARLNPGKMLPEPGKCGDIKSVAALRAKSGIQV</sequence>
<evidence type="ECO:0000259" key="5">
    <source>
        <dbReference type="PROSITE" id="PS51387"/>
    </source>
</evidence>
<dbReference type="InterPro" id="IPR016171">
    <property type="entry name" value="Vanillyl_alc_oxidase_C-sub2"/>
</dbReference>
<dbReference type="InterPro" id="IPR006094">
    <property type="entry name" value="Oxid_FAD_bind_N"/>
</dbReference>
<comment type="caution">
    <text evidence="6">The sequence shown here is derived from an EMBL/GenBank/DDBJ whole genome shotgun (WGS) entry which is preliminary data.</text>
</comment>
<evidence type="ECO:0000256" key="2">
    <source>
        <dbReference type="ARBA" id="ARBA00022630"/>
    </source>
</evidence>
<keyword evidence="3" id="KW-0274">FAD</keyword>
<dbReference type="PANTHER" id="PTHR42934">
    <property type="entry name" value="GLYCOLATE OXIDASE SUBUNIT GLCD"/>
    <property type="match status" value="1"/>
</dbReference>
<evidence type="ECO:0000313" key="7">
    <source>
        <dbReference type="Proteomes" id="UP000664417"/>
    </source>
</evidence>
<dbReference type="SUPFAM" id="SSF56176">
    <property type="entry name" value="FAD-binding/transporter-associated domain-like"/>
    <property type="match status" value="1"/>
</dbReference>
<protein>
    <submittedName>
        <fullName evidence="6">FAD-binding protein</fullName>
    </submittedName>
</protein>
<dbReference type="PANTHER" id="PTHR42934:SF1">
    <property type="entry name" value="GLYCOLATE OXIDASE SUBUNIT GLCD"/>
    <property type="match status" value="1"/>
</dbReference>
<evidence type="ECO:0000256" key="3">
    <source>
        <dbReference type="ARBA" id="ARBA00022827"/>
    </source>
</evidence>
<dbReference type="GO" id="GO:0071949">
    <property type="term" value="F:FAD binding"/>
    <property type="evidence" value="ECO:0007669"/>
    <property type="project" value="InterPro"/>
</dbReference>
<dbReference type="GO" id="GO:0016491">
    <property type="term" value="F:oxidoreductase activity"/>
    <property type="evidence" value="ECO:0007669"/>
    <property type="project" value="UniProtKB-KW"/>
</dbReference>
<dbReference type="SUPFAM" id="SSF55103">
    <property type="entry name" value="FAD-linked oxidases, C-terminal domain"/>
    <property type="match status" value="1"/>
</dbReference>
<dbReference type="Gene3D" id="1.10.45.10">
    <property type="entry name" value="Vanillyl-alcohol Oxidase, Chain A, domain 4"/>
    <property type="match status" value="1"/>
</dbReference>
<dbReference type="PROSITE" id="PS51387">
    <property type="entry name" value="FAD_PCMH"/>
    <property type="match status" value="1"/>
</dbReference>
<evidence type="ECO:0000313" key="6">
    <source>
        <dbReference type="EMBL" id="MBO1319568.1"/>
    </source>
</evidence>
<reference evidence="6" key="1">
    <citation type="submission" date="2021-03" db="EMBL/GenBank/DDBJ databases">
        <authorList>
            <person name="Wang G."/>
        </authorList>
    </citation>
    <scope>NUCLEOTIDE SEQUENCE</scope>
    <source>
        <strain evidence="6">KCTC 12899</strain>
    </source>
</reference>
<accession>A0A8J7QJV6</accession>
<dbReference type="Pfam" id="PF02913">
    <property type="entry name" value="FAD-oxidase_C"/>
    <property type="match status" value="1"/>
</dbReference>
<dbReference type="InterPro" id="IPR016169">
    <property type="entry name" value="FAD-bd_PCMH_sub2"/>
</dbReference>
<dbReference type="InterPro" id="IPR036318">
    <property type="entry name" value="FAD-bd_PCMH-like_sf"/>
</dbReference>